<reference evidence="2 3" key="1">
    <citation type="submission" date="2020-04" db="EMBL/GenBank/DDBJ databases">
        <title>Usitatibacter rugosus gen. nov., sp. nov. and Usitatibacter palustris sp. nov., novel members of Usitatibacteraceae fam. nov. within the order Nitrosomonadales isolated from soil.</title>
        <authorList>
            <person name="Huber K.J."/>
            <person name="Neumann-Schaal M."/>
            <person name="Geppert A."/>
            <person name="Luckner M."/>
            <person name="Wanner G."/>
            <person name="Overmann J."/>
        </authorList>
    </citation>
    <scope>NUCLEOTIDE SEQUENCE [LARGE SCALE GENOMIC DNA]</scope>
    <source>
        <strain evidence="2 3">Swamp67</strain>
    </source>
</reference>
<accession>A0A6M4H3G2</accession>
<keyword evidence="3" id="KW-1185">Reference proteome</keyword>
<dbReference type="KEGG" id="upl:DSM104440_00622"/>
<dbReference type="SUPFAM" id="SSF53822">
    <property type="entry name" value="Periplasmic binding protein-like I"/>
    <property type="match status" value="1"/>
</dbReference>
<dbReference type="PANTHER" id="PTHR38038:SF1">
    <property type="entry name" value="PENICILLIN-BINDING PROTEIN ACTIVATOR LPOA"/>
    <property type="match status" value="1"/>
</dbReference>
<dbReference type="Proteomes" id="UP000503096">
    <property type="component" value="Chromosome"/>
</dbReference>
<sequence length="376" mass="39276">MAPPAFSADDIDPSTGLATTTVVRPLRDAPATPQPPQFGPLPPPAAAKPHIALILPIASTALGPVADAVRQGFVAAAEAGSNKTAPPVVLMNVNDDGPAMLEACRKAHSMGAVLVVAGLTRDGASAIAKSDCPRVPVLTLNQTHGANDAVTGEAPVNLYSISLSLEQEARQAALLAVADGWHSAIVIGTASPISKRVQEAFEKEWARAAGEIGGRVTYSGNSEEAPLVKDRIASLRGGDVVFLALGQAAARAVRPYVSGMLPVYATSMSIDPRAEPTVNVDLQGMRYMDMPWFVQPDHPAVMIYPAPHAPMSVDQERLYALGIDAYRLAAVMLQSDAKKISLDGVTGRITLEGGQFARTLTAAEVDGGRVVPIKHP</sequence>
<dbReference type="Pfam" id="PF04348">
    <property type="entry name" value="LppC"/>
    <property type="match status" value="2"/>
</dbReference>
<dbReference type="GO" id="GO:0031241">
    <property type="term" value="C:periplasmic side of cell outer membrane"/>
    <property type="evidence" value="ECO:0007669"/>
    <property type="project" value="TreeGrafter"/>
</dbReference>
<dbReference type="InterPro" id="IPR007443">
    <property type="entry name" value="LpoA"/>
</dbReference>
<proteinExistence type="predicted"/>
<evidence type="ECO:0000313" key="2">
    <source>
        <dbReference type="EMBL" id="QJR13832.1"/>
    </source>
</evidence>
<name>A0A6M4H3G2_9PROT</name>
<dbReference type="GO" id="GO:0009252">
    <property type="term" value="P:peptidoglycan biosynthetic process"/>
    <property type="evidence" value="ECO:0007669"/>
    <property type="project" value="TreeGrafter"/>
</dbReference>
<dbReference type="PANTHER" id="PTHR38038">
    <property type="entry name" value="PENICILLIN-BINDING PROTEIN ACTIVATOR LPOA"/>
    <property type="match status" value="1"/>
</dbReference>
<evidence type="ECO:0000313" key="3">
    <source>
        <dbReference type="Proteomes" id="UP000503096"/>
    </source>
</evidence>
<gene>
    <name evidence="2" type="primary">lpoA</name>
    <name evidence="2" type="ORF">DSM104440_00622</name>
</gene>
<dbReference type="InParanoid" id="A0A6M4H3G2"/>
<dbReference type="CDD" id="cd06339">
    <property type="entry name" value="PBP1_YraM_LppC_lipoprotein-like"/>
    <property type="match status" value="1"/>
</dbReference>
<dbReference type="AlphaFoldDB" id="A0A6M4H3G2"/>
<dbReference type="Gene3D" id="3.40.50.2300">
    <property type="match status" value="2"/>
</dbReference>
<organism evidence="2 3">
    <name type="scientific">Usitatibacter palustris</name>
    <dbReference type="NCBI Taxonomy" id="2732487"/>
    <lineage>
        <taxon>Bacteria</taxon>
        <taxon>Pseudomonadati</taxon>
        <taxon>Pseudomonadota</taxon>
        <taxon>Betaproteobacteria</taxon>
        <taxon>Nitrosomonadales</taxon>
        <taxon>Usitatibacteraceae</taxon>
        <taxon>Usitatibacter</taxon>
    </lineage>
</organism>
<protein>
    <submittedName>
        <fullName evidence="2">Penicillin-binding protein activator LpoA</fullName>
    </submittedName>
</protein>
<dbReference type="GO" id="GO:0030234">
    <property type="term" value="F:enzyme regulator activity"/>
    <property type="evidence" value="ECO:0007669"/>
    <property type="project" value="TreeGrafter"/>
</dbReference>
<evidence type="ECO:0000256" key="1">
    <source>
        <dbReference type="ARBA" id="ARBA00023136"/>
    </source>
</evidence>
<dbReference type="EMBL" id="CP053073">
    <property type="protein sequence ID" value="QJR13832.1"/>
    <property type="molecule type" value="Genomic_DNA"/>
</dbReference>
<dbReference type="FunCoup" id="A0A6M4H3G2">
    <property type="interactions" value="66"/>
</dbReference>
<keyword evidence="1" id="KW-0472">Membrane</keyword>
<dbReference type="InterPro" id="IPR028082">
    <property type="entry name" value="Peripla_BP_I"/>
</dbReference>